<feature type="repeat" description="WD" evidence="5">
    <location>
        <begin position="1768"/>
        <end position="1802"/>
    </location>
</feature>
<dbReference type="InterPro" id="IPR017441">
    <property type="entry name" value="Protein_kinase_ATP_BS"/>
</dbReference>
<dbReference type="InterPro" id="IPR015943">
    <property type="entry name" value="WD40/YVTN_repeat-like_dom_sf"/>
</dbReference>
<feature type="binding site" evidence="6">
    <location>
        <position position="252"/>
    </location>
    <ligand>
        <name>ATP</name>
        <dbReference type="ChEBI" id="CHEBI:30616"/>
    </ligand>
</feature>
<keyword evidence="9" id="KW-0418">Kinase</keyword>
<dbReference type="InterPro" id="IPR019775">
    <property type="entry name" value="WD40_repeat_CS"/>
</dbReference>
<name>A0A5C6F6M4_9BACT</name>
<dbReference type="PROSITE" id="PS00107">
    <property type="entry name" value="PROTEIN_KINASE_ATP"/>
    <property type="match status" value="1"/>
</dbReference>
<dbReference type="PROSITE" id="PS00678">
    <property type="entry name" value="WD_REPEATS_1"/>
    <property type="match status" value="2"/>
</dbReference>
<keyword evidence="3 6" id="KW-0547">Nucleotide-binding</keyword>
<keyword evidence="10" id="KW-1185">Reference proteome</keyword>
<dbReference type="InterPro" id="IPR036322">
    <property type="entry name" value="WD40_repeat_dom_sf"/>
</dbReference>
<evidence type="ECO:0000256" key="4">
    <source>
        <dbReference type="ARBA" id="ARBA00022840"/>
    </source>
</evidence>
<dbReference type="InterPro" id="IPR008271">
    <property type="entry name" value="Ser/Thr_kinase_AS"/>
</dbReference>
<dbReference type="PROSITE" id="PS00108">
    <property type="entry name" value="PROTEIN_KINASE_ST"/>
    <property type="match status" value="1"/>
</dbReference>
<organism evidence="9 10">
    <name type="scientific">Rubripirellula reticaptiva</name>
    <dbReference type="NCBI Taxonomy" id="2528013"/>
    <lineage>
        <taxon>Bacteria</taxon>
        <taxon>Pseudomonadati</taxon>
        <taxon>Planctomycetota</taxon>
        <taxon>Planctomycetia</taxon>
        <taxon>Pirellulales</taxon>
        <taxon>Pirellulaceae</taxon>
        <taxon>Rubripirellula</taxon>
    </lineage>
</organism>
<feature type="region of interest" description="Disordered" evidence="7">
    <location>
        <begin position="1"/>
        <end position="52"/>
    </location>
</feature>
<dbReference type="SUPFAM" id="SSF50978">
    <property type="entry name" value="WD40 repeat-like"/>
    <property type="match status" value="2"/>
</dbReference>
<feature type="repeat" description="WD" evidence="5">
    <location>
        <begin position="890"/>
        <end position="930"/>
    </location>
</feature>
<evidence type="ECO:0000313" key="10">
    <source>
        <dbReference type="Proteomes" id="UP000317977"/>
    </source>
</evidence>
<feature type="repeat" description="WD" evidence="5">
    <location>
        <begin position="1251"/>
        <end position="1292"/>
    </location>
</feature>
<dbReference type="GO" id="GO:0005524">
    <property type="term" value="F:ATP binding"/>
    <property type="evidence" value="ECO:0007669"/>
    <property type="project" value="UniProtKB-UniRule"/>
</dbReference>
<keyword evidence="2" id="KW-0677">Repeat</keyword>
<accession>A0A5C6F6M4</accession>
<dbReference type="PROSITE" id="PS50294">
    <property type="entry name" value="WD_REPEATS_REGION"/>
    <property type="match status" value="5"/>
</dbReference>
<feature type="repeat" description="WD" evidence="5">
    <location>
        <begin position="1135"/>
        <end position="1168"/>
    </location>
</feature>
<evidence type="ECO:0000256" key="6">
    <source>
        <dbReference type="PROSITE-ProRule" id="PRU10141"/>
    </source>
</evidence>
<evidence type="ECO:0000256" key="7">
    <source>
        <dbReference type="SAM" id="MobiDB-lite"/>
    </source>
</evidence>
<feature type="compositionally biased region" description="Low complexity" evidence="7">
    <location>
        <begin position="114"/>
        <end position="124"/>
    </location>
</feature>
<dbReference type="Gene3D" id="2.130.10.10">
    <property type="entry name" value="YVTN repeat-like/Quinoprotein amine dehydrogenase"/>
    <property type="match status" value="7"/>
</dbReference>
<keyword evidence="4 6" id="KW-0067">ATP-binding</keyword>
<protein>
    <submittedName>
        <fullName evidence="9">Serine/threonine-protein kinase PknD</fullName>
        <ecNumber evidence="9">2.7.11.1</ecNumber>
    </submittedName>
</protein>
<dbReference type="SMART" id="SM00220">
    <property type="entry name" value="S_TKc"/>
    <property type="match status" value="1"/>
</dbReference>
<feature type="compositionally biased region" description="Polar residues" evidence="7">
    <location>
        <begin position="7"/>
        <end position="16"/>
    </location>
</feature>
<keyword evidence="1 5" id="KW-0853">WD repeat</keyword>
<feature type="region of interest" description="Disordered" evidence="7">
    <location>
        <begin position="658"/>
        <end position="677"/>
    </location>
</feature>
<dbReference type="InterPro" id="IPR001680">
    <property type="entry name" value="WD40_rpt"/>
</dbReference>
<dbReference type="Gene3D" id="1.10.510.10">
    <property type="entry name" value="Transferase(Phosphotransferase) domain 1"/>
    <property type="match status" value="1"/>
</dbReference>
<feature type="repeat" description="WD" evidence="5">
    <location>
        <begin position="989"/>
        <end position="1021"/>
    </location>
</feature>
<dbReference type="SMART" id="SM00320">
    <property type="entry name" value="WD40"/>
    <property type="match status" value="16"/>
</dbReference>
<evidence type="ECO:0000256" key="5">
    <source>
        <dbReference type="PROSITE-ProRule" id="PRU00221"/>
    </source>
</evidence>
<dbReference type="PROSITE" id="PS50011">
    <property type="entry name" value="PROTEIN_KINASE_DOM"/>
    <property type="match status" value="1"/>
</dbReference>
<dbReference type="InterPro" id="IPR011009">
    <property type="entry name" value="Kinase-like_dom_sf"/>
</dbReference>
<dbReference type="Proteomes" id="UP000317977">
    <property type="component" value="Unassembled WGS sequence"/>
</dbReference>
<feature type="repeat" description="WD" evidence="5">
    <location>
        <begin position="1823"/>
        <end position="1864"/>
    </location>
</feature>
<dbReference type="InterPro" id="IPR000719">
    <property type="entry name" value="Prot_kinase_dom"/>
</dbReference>
<evidence type="ECO:0000259" key="8">
    <source>
        <dbReference type="PROSITE" id="PS50011"/>
    </source>
</evidence>
<feature type="region of interest" description="Disordered" evidence="7">
    <location>
        <begin position="101"/>
        <end position="124"/>
    </location>
</feature>
<dbReference type="EC" id="2.7.11.1" evidence="9"/>
<keyword evidence="9" id="KW-0808">Transferase</keyword>
<dbReference type="OrthoDB" id="9765809at2"/>
<dbReference type="CDD" id="cd00200">
    <property type="entry name" value="WD40"/>
    <property type="match status" value="1"/>
</dbReference>
<feature type="domain" description="Protein kinase" evidence="8">
    <location>
        <begin position="223"/>
        <end position="500"/>
    </location>
</feature>
<feature type="repeat" description="WD" evidence="5">
    <location>
        <begin position="1197"/>
        <end position="1231"/>
    </location>
</feature>
<evidence type="ECO:0000256" key="2">
    <source>
        <dbReference type="ARBA" id="ARBA00022737"/>
    </source>
</evidence>
<sequence>MDKKKQSPANPVSPNDETIGMDADERVPSEVGAERVAPVAKSDSKPDADDLDATVTLESTVNIAPPDPVIDNQIDKTVAFGNSGSVDQTVADISSNKTVVYRGEGKPQPESDDQSTQSQLTQSTVGAFDSVNDATIAIKGSLTLSSPKIDATVNPRELSDEEAKLWNTVVGNGEDQASFGKNSANRSIDSPAIDRTFSDRHFERLRRSAIAEAHSDPNLPSDYRLNRKLGQGGMGDVYLARQRSLDRLLALKVIKPLDKKRREQLLKSGRLEKVEEERQMQFLAEAIITGDLDHPNIVPIHDVAVTDDGGLFYSMKRVDGTPWSDRLKEMSQPENLEVLLRVCDAIGFAHTRNVVHRDIKPENIMLGDFGVVMVMDWGLALPTTDYDKEKQTSIISTSGLGGTPSFMAPEMATGPLERIGPTADIYLLGATLFMIVTGHAPHHARNVSECLKVVRTNAIRAVDDKYKGELLDIAFKAMATKPSDRYQTVGEFQNAIRQYIAHDQSIGQTNRAFALLAHGKQSRSLADFHRASQGFEEAIKSWNGNERARQGLAETTIAHAEMAYELGEYESGIGLLDENDPDHSELLEKLIKARDERESRVGRLQLLRKLTAAMLAFILIGGSVAIFMIDRQRALANDSANHAKRQQGIAEEQTRVAEEEKKHAQEQREFATEQRKRAEAAAAEATIAAESEKLARQKEAIAREIAEKATIAANLSAKKERIAAEQAAEARDNEASARQDAERDRQLARYEEYVSKIGLAKARLETNDGKGARKILEELKSSPRSNGWEWRWLWQQANQSQSELQMDAPVIDLSLFRRGRRGVVATSSGVVSLVQFAVDGKIVDKYDVVTSRMQSKQPTAVAIAGDESSVAVGTQSGDIVILSSDGDRVLQAHAKTITDLQYTRDGRLVSSSLDRTVRVWNASTGRELTADRALWHWSPVRQIAVAGTGDTLTIAAATADESSGRVTYWVGRNGANKSSGFDAQKRGTFNQHPSPVSAISITSDGRYVASGDNDGNILIWNPANLAPIDDDGSIKQAIDAVDGDTKTKSSRADAKSPQENNQVPFVRLVDASLNTNPQFVSTGVAANLKNKNLPAHGDVIRSLQFSDDGKTLLTASDDYTLKLWGVDRRDLRTTMRGHGGWVVAADFLDSAGEETVSASNDASIRTWKPSSYHGEFVGQTVADQHAALDRNVVNRDAEAHDKEISSARFSRDGSMIVTASRDHTARILEIDPETLRFKKTVTLKSADDVLQEGTSYVAMSMEMDPAGKRLFIGGADATLRIWDIRTGVEVDRVRGTGLNNAFAVSNDGKLLLTGSSSPTAKAILWSIDPSGKNPAKRLQRFGGHEQALTAMAISPDGSQVFTGDRGGYGLLWDAKSGNPIGQPVEDVRGFRINDVEFSPDGRTLLIAADDEQLTQIDVQTRSRIGRLNHDGFVTQLAISSDGRSAVTLSELSTETSLTTKATHWNLDDGAHRVLSRVSGRLDSRGDENNRKRPRITSVRMDPTGAVITVCQANVKVSKASTGTVVEMFDGTGLRSGAGEAKVSHRFEIPRQLEVSEVVIPLDQHHLLTMNQNAGFEWDLKTGRLVKSFRSHAELTQACFSGDGKFVATASRSVKIWDVATGRAMGKLESPHLGPVRSVAFSPLPIGEMDHVIATGGDDGMTRLWKWDSAAQSITPLQTLGKSNIARIRRVAFSLDAKRLIAVGDRGHVAIWEMGKKEPRWTFDSPKVGDFVSAAFSSDGDCVATGSTDHQARVWMLGDDHDLGQPVVLNGHADVIRDVGVIGSGQTLRVLTASDDDSARVWDPRLGSLDADGEREQGREIVSLRRHSGDVTSVDASRNGQLLMTSGDDGKVILWPAEAPHIIESTNLFDSLDEL</sequence>
<dbReference type="GO" id="GO:0004674">
    <property type="term" value="F:protein serine/threonine kinase activity"/>
    <property type="evidence" value="ECO:0007669"/>
    <property type="project" value="UniProtKB-EC"/>
</dbReference>
<dbReference type="PANTHER" id="PTHR44129">
    <property type="entry name" value="WD REPEAT-CONTAINING PROTEIN POP1"/>
    <property type="match status" value="1"/>
</dbReference>
<evidence type="ECO:0000256" key="1">
    <source>
        <dbReference type="ARBA" id="ARBA00022574"/>
    </source>
</evidence>
<dbReference type="InterPro" id="IPR050349">
    <property type="entry name" value="WD_LIS1/nudF_dynein_reg"/>
</dbReference>
<evidence type="ECO:0000256" key="3">
    <source>
        <dbReference type="ARBA" id="ARBA00022741"/>
    </source>
</evidence>
<comment type="caution">
    <text evidence="9">The sequence shown here is derived from an EMBL/GenBank/DDBJ whole genome shotgun (WGS) entry which is preliminary data.</text>
</comment>
<dbReference type="EMBL" id="SJPX01000002">
    <property type="protein sequence ID" value="TWU55736.1"/>
    <property type="molecule type" value="Genomic_DNA"/>
</dbReference>
<dbReference type="Gene3D" id="3.30.200.20">
    <property type="entry name" value="Phosphorylase Kinase, domain 1"/>
    <property type="match status" value="1"/>
</dbReference>
<dbReference type="CDD" id="cd14014">
    <property type="entry name" value="STKc_PknB_like"/>
    <property type="match status" value="1"/>
</dbReference>
<evidence type="ECO:0000313" key="9">
    <source>
        <dbReference type="EMBL" id="TWU55736.1"/>
    </source>
</evidence>
<dbReference type="SUPFAM" id="SSF56112">
    <property type="entry name" value="Protein kinase-like (PK-like)"/>
    <property type="match status" value="1"/>
</dbReference>
<feature type="repeat" description="WD" evidence="5">
    <location>
        <begin position="1628"/>
        <end position="1674"/>
    </location>
</feature>
<dbReference type="Pfam" id="PF00400">
    <property type="entry name" value="WD40"/>
    <property type="match status" value="10"/>
</dbReference>
<dbReference type="InterPro" id="IPR011047">
    <property type="entry name" value="Quinoprotein_ADH-like_sf"/>
</dbReference>
<proteinExistence type="predicted"/>
<dbReference type="SUPFAM" id="SSF50998">
    <property type="entry name" value="Quinoprotein alcohol dehydrogenase-like"/>
    <property type="match status" value="1"/>
</dbReference>
<dbReference type="PROSITE" id="PS50082">
    <property type="entry name" value="WD_REPEATS_2"/>
    <property type="match status" value="10"/>
</dbReference>
<reference evidence="9 10" key="1">
    <citation type="submission" date="2019-02" db="EMBL/GenBank/DDBJ databases">
        <title>Deep-cultivation of Planctomycetes and their phenomic and genomic characterization uncovers novel biology.</title>
        <authorList>
            <person name="Wiegand S."/>
            <person name="Jogler M."/>
            <person name="Boedeker C."/>
            <person name="Pinto D."/>
            <person name="Vollmers J."/>
            <person name="Rivas-Marin E."/>
            <person name="Kohn T."/>
            <person name="Peeters S.H."/>
            <person name="Heuer A."/>
            <person name="Rast P."/>
            <person name="Oberbeckmann S."/>
            <person name="Bunk B."/>
            <person name="Jeske O."/>
            <person name="Meyerdierks A."/>
            <person name="Storesund J.E."/>
            <person name="Kallscheuer N."/>
            <person name="Luecker S."/>
            <person name="Lage O.M."/>
            <person name="Pohl T."/>
            <person name="Merkel B.J."/>
            <person name="Hornburger P."/>
            <person name="Mueller R.-W."/>
            <person name="Bruemmer F."/>
            <person name="Labrenz M."/>
            <person name="Spormann A.M."/>
            <person name="Op Den Camp H."/>
            <person name="Overmann J."/>
            <person name="Amann R."/>
            <person name="Jetten M.S.M."/>
            <person name="Mascher T."/>
            <person name="Medema M.H."/>
            <person name="Devos D.P."/>
            <person name="Kaster A.-K."/>
            <person name="Ovreas L."/>
            <person name="Rohde M."/>
            <person name="Galperin M.Y."/>
            <person name="Jogler C."/>
        </authorList>
    </citation>
    <scope>NUCLEOTIDE SEQUENCE [LARGE SCALE GENOMIC DNA]</scope>
    <source>
        <strain evidence="9 10">Poly59</strain>
    </source>
</reference>
<feature type="repeat" description="WD" evidence="5">
    <location>
        <begin position="1341"/>
        <end position="1382"/>
    </location>
</feature>
<gene>
    <name evidence="9" type="primary">pknD_2</name>
    <name evidence="9" type="ORF">Poly59_20370</name>
</gene>
<dbReference type="Pfam" id="PF00069">
    <property type="entry name" value="Pkinase"/>
    <property type="match status" value="1"/>
</dbReference>
<dbReference type="RefSeq" id="WP_146533874.1">
    <property type="nucleotide sequence ID" value="NZ_SJPX01000002.1"/>
</dbReference>
<feature type="repeat" description="WD" evidence="5">
    <location>
        <begin position="1093"/>
        <end position="1134"/>
    </location>
</feature>